<dbReference type="Proteomes" id="UP000054532">
    <property type="component" value="Unassembled WGS sequence"/>
</dbReference>
<keyword evidence="1" id="KW-0175">Coiled coil</keyword>
<sequence>MYRRKLTPAEQEARRVKNRVGMRKIRQRQRQELLAMKSTVIELEKEYAELCRRAEAANKDTELATLHMDHSDEQGHPDLAALAKQLGAEKLLLRSMLKQKAAWTLQIQRVLDFEASSLAATQKFQSAVE</sequence>
<feature type="coiled-coil region" evidence="1">
    <location>
        <begin position="26"/>
        <end position="60"/>
    </location>
</feature>
<dbReference type="AlphaFoldDB" id="W2NKF1"/>
<organism evidence="2">
    <name type="scientific">Phytophthora nicotianae</name>
    <name type="common">Potato buckeye rot agent</name>
    <name type="synonym">Phytophthora parasitica</name>
    <dbReference type="NCBI Taxonomy" id="4792"/>
    <lineage>
        <taxon>Eukaryota</taxon>
        <taxon>Sar</taxon>
        <taxon>Stramenopiles</taxon>
        <taxon>Oomycota</taxon>
        <taxon>Peronosporomycetes</taxon>
        <taxon>Peronosporales</taxon>
        <taxon>Peronosporaceae</taxon>
        <taxon>Phytophthora</taxon>
    </lineage>
</organism>
<evidence type="ECO:0000313" key="2">
    <source>
        <dbReference type="EMBL" id="ETM48149.1"/>
    </source>
</evidence>
<feature type="non-terminal residue" evidence="2">
    <location>
        <position position="129"/>
    </location>
</feature>
<accession>W2NKF1</accession>
<dbReference type="VEuPathDB" id="FungiDB:PPTG_10571"/>
<evidence type="ECO:0000256" key="1">
    <source>
        <dbReference type="SAM" id="Coils"/>
    </source>
</evidence>
<dbReference type="EMBL" id="KI692486">
    <property type="protein sequence ID" value="ETM48149.1"/>
    <property type="molecule type" value="Genomic_DNA"/>
</dbReference>
<name>W2NKF1_PHYNI</name>
<proteinExistence type="predicted"/>
<protein>
    <submittedName>
        <fullName evidence="2">Uncharacterized protein</fullName>
    </submittedName>
</protein>
<reference evidence="2" key="1">
    <citation type="submission" date="2013-11" db="EMBL/GenBank/DDBJ databases">
        <title>The Genome Sequence of Phytophthora parasitica IAC_01/95.</title>
        <authorList>
            <consortium name="The Broad Institute Genomics Platform"/>
            <person name="Russ C."/>
            <person name="Tyler B."/>
            <person name="Panabieres F."/>
            <person name="Shan W."/>
            <person name="Tripathy S."/>
            <person name="Grunwald N."/>
            <person name="Machado M."/>
            <person name="Johnson C.S."/>
            <person name="Arredondo F."/>
            <person name="Hong C."/>
            <person name="Coffey M."/>
            <person name="Young S.K."/>
            <person name="Zeng Q."/>
            <person name="Gargeya S."/>
            <person name="Fitzgerald M."/>
            <person name="Abouelleil A."/>
            <person name="Alvarado L."/>
            <person name="Chapman S.B."/>
            <person name="Gainer-Dewar J."/>
            <person name="Goldberg J."/>
            <person name="Griggs A."/>
            <person name="Gujja S."/>
            <person name="Hansen M."/>
            <person name="Howarth C."/>
            <person name="Imamovic A."/>
            <person name="Ireland A."/>
            <person name="Larimer J."/>
            <person name="McCowan C."/>
            <person name="Murphy C."/>
            <person name="Pearson M."/>
            <person name="Poon T.W."/>
            <person name="Priest M."/>
            <person name="Roberts A."/>
            <person name="Saif S."/>
            <person name="Shea T."/>
            <person name="Sykes S."/>
            <person name="Wortman J."/>
            <person name="Nusbaum C."/>
            <person name="Birren B."/>
        </authorList>
    </citation>
    <scope>NUCLEOTIDE SEQUENCE [LARGE SCALE GENOMIC DNA]</scope>
    <source>
        <strain evidence="2">IAC_01/95</strain>
    </source>
</reference>
<gene>
    <name evidence="2" type="ORF">L914_07273</name>
</gene>